<dbReference type="GO" id="GO:0004674">
    <property type="term" value="F:protein serine/threonine kinase activity"/>
    <property type="evidence" value="ECO:0007669"/>
    <property type="project" value="UniProtKB-KW"/>
</dbReference>
<keyword evidence="11 15" id="KW-0067">ATP-binding</keyword>
<evidence type="ECO:0000256" key="7">
    <source>
        <dbReference type="ARBA" id="ARBA00022729"/>
    </source>
</evidence>
<dbReference type="SUPFAM" id="SSF52058">
    <property type="entry name" value="L domain-like"/>
    <property type="match status" value="3"/>
</dbReference>
<dbReference type="EMBL" id="VAHF01000009">
    <property type="protein sequence ID" value="TXG53538.1"/>
    <property type="molecule type" value="Genomic_DNA"/>
</dbReference>
<keyword evidence="20" id="KW-1185">Reference proteome</keyword>
<feature type="region of interest" description="Disordered" evidence="16">
    <location>
        <begin position="55"/>
        <end position="78"/>
    </location>
</feature>
<dbReference type="Pfam" id="PF00560">
    <property type="entry name" value="LRR_1"/>
    <property type="match status" value="1"/>
</dbReference>
<sequence>MVSDFPPQYAALELHHLGSTVPVKPLALPCTDQALPCASVAPHVPAPAVAPPVPAPAAVAPPQSPSPTPVPTHHMTTHLRDGVRKPNIRTDGTVRYPLSQTHATVNSSLKMTSTNDQTNLLQFSVIAAITDPRDSGVLQSLRNGWQNTPPTWRRQDPCSNWDGIGCVDSRVTSITLSSIGLTGQLSSDITALSELQILDLSYNTELTGTLPPSIGDLKKLVNLILIGCSFHGPIPDSIGSLPQLFSLSINLNRFSGSIPPSIGNLSKLFWLDLADNQLTGQIPVSDGTSSGLDMLINTRHFHLGNNQLSGEIPDKLFNSDMALIHVLFENNSLTGMIPSSLGLARNLEVIRFDRNSITGPVPRTLSSLTRIQELFLSNNKLNGSIPSLAGMNFLSNLDMSNNSFNASEVLSWFSSLQSLTALTMENTQLQGQVPSVLFSLPNLQTVVFKNNNLSGTLNISTSNSNQLQFIDLLNNSISDFPGSAGAGAIDIILADNPICEVPGEVKAYCMKSRSSSSYSTPLKDCQRVSCSSGQISSPTCKCAYPYTGVLNFRAPSFSDLENTTYYTTLEGSLTQSFQSHQLPVDSVSLSNPRKNSIEYLQLSLAIFPSGQDRFNWTGIYSLGFAFSNQTYKPPRGFEPYFFIANPYPNFAGDSIGSNKSTSIGIIIGAAVGGSVLLFVVLLAGVYAYRQKRKAERATDQNQNPFASWDPNKNNGSIPEVKGTRSFSFEELSKYSNKFSDDIGSGGYGKVYRGTLPTGEQIAIKRAQQGSMQGGLEFKTEIELLSRVHHKNVVRLLGFCFQQGEQMLIYDYVPNGSLKDNLSGKSGMRLDWTRRLKIALGAARGLAYLHELADPPIIHRDVKSTNILLDEQLNARVADFGLSKLLFDSEKSHVTTQVKGTLGYLDPEYYMTNQLTEKSDVYSFGVMMLELITARSPIERGKYIVREMKMAINKEKDLYSLSELIDPNIGLGTTLKGFEQFVDLAMKCVEESGADRPTMSEVVKKIENILELAGLNPNAESATSSATYEEAIGVLQSLRNGWQNTPPTWRRQDPCSNWDGIGCVDSRVTSIKLSSIGLMGQLPSDIIALSELQILDLSYNTNLTGTLPPSIGDLKKLVNLILIGCSFHGPIPDSIGSLPQLFFLSINLNRFSGSIPPSIGNLSELFWLDLADNQLTGQIPVSDGTSSGLDMLVKTEHFHLGNNQLSGEIPEKLFNSDMALKHVLFENNSLSGMIPSSLGLARNLEVIRFDRNSITGPVPRTLSSLTSIQELFLSNNKLNGSIPSLAGMNFLSYLDMSNNSFNASEVPSWFSSLLSLTTLVFKNNNLSGTLNISTSNSNQLQFIDLLNNSISDFPGSAGAGGIEIILDNNPICEVSGEVKAYCKKSQSSPPYSTPPKNCQRVSCSSEQISSPTCKCAYPYTGILNFRAPSFSDLENTTYYTTLEGSLTQSFQSHQLPVDSVSLSNPRKNLIEYLQLSLEIFPSGQDHFNWTGIYSLGFALSNQTYKPPRGFEPYFFDAYPYPNFAGDSTGSNKSTSIGIIIGAAVGGSVLLFLVLLAGVYAYQQKRKAERATDQNQNPFASWDPNKNNGSIPQVKGTRSFSFEELSKYSNKFSDDLGSGGYGKVYRGTLPTGEQIAIKRAQQGSMQGGLEFKTEIELLSRVHHKNVVRLLGFCFQQGEQMLIYDYVPNGSLKDNLSGKSGMRLDWTRRLKIALGAARGLAYLHELADPPIIHRDVKSTNILLDEQLNARVADFGLSKLLFDSEKSHVTTQVKGTLGYLDPEYYMTNQLTEKSDVYSFGVMMLELITARSPIERGKYIVREMKMAINKEKDLYSLSELIDPNIGLGTTLKGFEQFVDLAMKCVEESGADRPTMSEVVKKIENILELSGLNPNAESATSSATYEEASKGNFHHPYSNEAFVYSGSFVSPKIEPH</sequence>
<keyword evidence="14" id="KW-0325">Glycoprotein</keyword>
<feature type="region of interest" description="Disordered" evidence="16">
    <location>
        <begin position="1568"/>
        <end position="1592"/>
    </location>
</feature>
<dbReference type="PROSITE" id="PS50011">
    <property type="entry name" value="PROTEIN_KINASE_DOM"/>
    <property type="match status" value="2"/>
</dbReference>
<name>A0A5C7H960_9ROSI</name>
<dbReference type="InterPro" id="IPR008271">
    <property type="entry name" value="Ser/Thr_kinase_AS"/>
</dbReference>
<dbReference type="Gene3D" id="1.10.510.10">
    <property type="entry name" value="Transferase(Phosphotransferase) domain 1"/>
    <property type="match status" value="2"/>
</dbReference>
<keyword evidence="7" id="KW-0732">Signal</keyword>
<evidence type="ECO:0000256" key="15">
    <source>
        <dbReference type="PROSITE-ProRule" id="PRU10141"/>
    </source>
</evidence>
<dbReference type="SMART" id="SM00220">
    <property type="entry name" value="S_TKc"/>
    <property type="match status" value="2"/>
</dbReference>
<feature type="domain" description="Protein kinase" evidence="18">
    <location>
        <begin position="1608"/>
        <end position="1881"/>
    </location>
</feature>
<dbReference type="PANTHER" id="PTHR45974:SF266">
    <property type="entry name" value="LEUCINE-RICH REPEAT RECEPTOR PROTEIN KINASE HPCA1"/>
    <property type="match status" value="1"/>
</dbReference>
<feature type="binding site" evidence="15">
    <location>
        <position position="764"/>
    </location>
    <ligand>
        <name>ATP</name>
        <dbReference type="ChEBI" id="CHEBI:30616"/>
    </ligand>
</feature>
<dbReference type="InterPro" id="IPR011009">
    <property type="entry name" value="Kinase-like_dom_sf"/>
</dbReference>
<evidence type="ECO:0000313" key="20">
    <source>
        <dbReference type="Proteomes" id="UP000323000"/>
    </source>
</evidence>
<evidence type="ECO:0000256" key="12">
    <source>
        <dbReference type="ARBA" id="ARBA00022989"/>
    </source>
</evidence>
<evidence type="ECO:0000256" key="6">
    <source>
        <dbReference type="ARBA" id="ARBA00022692"/>
    </source>
</evidence>
<dbReference type="InterPro" id="IPR017441">
    <property type="entry name" value="Protein_kinase_ATP_BS"/>
</dbReference>
<dbReference type="FunFam" id="1.10.510.10:FF:000453">
    <property type="entry name" value="LRR receptor-like serine/threonine-protein kinase HSL2"/>
    <property type="match status" value="2"/>
</dbReference>
<dbReference type="InterPro" id="IPR001611">
    <property type="entry name" value="Leu-rich_rpt"/>
</dbReference>
<dbReference type="Gene3D" id="3.30.200.20">
    <property type="entry name" value="Phosphorylase Kinase, domain 1"/>
    <property type="match status" value="2"/>
</dbReference>
<keyword evidence="12 17" id="KW-1133">Transmembrane helix</keyword>
<proteinExistence type="predicted"/>
<comment type="subcellular location">
    <subcellularLocation>
        <location evidence="1">Membrane</location>
        <topology evidence="1">Single-pass membrane protein</topology>
    </subcellularLocation>
</comment>
<feature type="domain" description="Protein kinase" evidence="18">
    <location>
        <begin position="736"/>
        <end position="1009"/>
    </location>
</feature>
<accession>A0A5C7H960</accession>
<reference evidence="20" key="1">
    <citation type="journal article" date="2019" name="Gigascience">
        <title>De novo genome assembly of the endangered Acer yangbiense, a plant species with extremely small populations endemic to Yunnan Province, China.</title>
        <authorList>
            <person name="Yang J."/>
            <person name="Wariss H.M."/>
            <person name="Tao L."/>
            <person name="Zhang R."/>
            <person name="Yun Q."/>
            <person name="Hollingsworth P."/>
            <person name="Dao Z."/>
            <person name="Luo G."/>
            <person name="Guo H."/>
            <person name="Ma Y."/>
            <person name="Sun W."/>
        </authorList>
    </citation>
    <scope>NUCLEOTIDE SEQUENCE [LARGE SCALE GENOMIC DNA]</scope>
    <source>
        <strain evidence="20">cv. Malutang</strain>
    </source>
</reference>
<comment type="caution">
    <text evidence="19">The sequence shown here is derived from an EMBL/GenBank/DDBJ whole genome shotgun (WGS) entry which is preliminary data.</text>
</comment>
<dbReference type="FunFam" id="3.80.10.10:FF:000542">
    <property type="entry name" value="Leucine-rich repeat protein kinase family protein"/>
    <property type="match status" value="2"/>
</dbReference>
<dbReference type="FunFam" id="3.80.10.10:FF:000363">
    <property type="entry name" value="Leucine-rich repeat family protein"/>
    <property type="match status" value="2"/>
</dbReference>
<keyword evidence="10" id="KW-0418">Kinase</keyword>
<organism evidence="19 20">
    <name type="scientific">Acer yangbiense</name>
    <dbReference type="NCBI Taxonomy" id="1000413"/>
    <lineage>
        <taxon>Eukaryota</taxon>
        <taxon>Viridiplantae</taxon>
        <taxon>Streptophyta</taxon>
        <taxon>Embryophyta</taxon>
        <taxon>Tracheophyta</taxon>
        <taxon>Spermatophyta</taxon>
        <taxon>Magnoliopsida</taxon>
        <taxon>eudicotyledons</taxon>
        <taxon>Gunneridae</taxon>
        <taxon>Pentapetalae</taxon>
        <taxon>rosids</taxon>
        <taxon>malvids</taxon>
        <taxon>Sapindales</taxon>
        <taxon>Sapindaceae</taxon>
        <taxon>Hippocastanoideae</taxon>
        <taxon>Acereae</taxon>
        <taxon>Acer</taxon>
    </lineage>
</organism>
<dbReference type="PROSITE" id="PS00107">
    <property type="entry name" value="PROTEIN_KINASE_ATP"/>
    <property type="match status" value="2"/>
</dbReference>
<evidence type="ECO:0000256" key="16">
    <source>
        <dbReference type="SAM" id="MobiDB-lite"/>
    </source>
</evidence>
<keyword evidence="5" id="KW-0808">Transferase</keyword>
<evidence type="ECO:0000256" key="10">
    <source>
        <dbReference type="ARBA" id="ARBA00022777"/>
    </source>
</evidence>
<evidence type="ECO:0000256" key="9">
    <source>
        <dbReference type="ARBA" id="ARBA00022741"/>
    </source>
</evidence>
<keyword evidence="9 15" id="KW-0547">Nucleotide-binding</keyword>
<evidence type="ECO:0000256" key="8">
    <source>
        <dbReference type="ARBA" id="ARBA00022737"/>
    </source>
</evidence>
<keyword evidence="6 17" id="KW-0812">Transmembrane</keyword>
<dbReference type="InterPro" id="IPR001245">
    <property type="entry name" value="Ser-Thr/Tyr_kinase_cat_dom"/>
</dbReference>
<dbReference type="InterPro" id="IPR000719">
    <property type="entry name" value="Prot_kinase_dom"/>
</dbReference>
<feature type="binding site" evidence="15">
    <location>
        <position position="1636"/>
    </location>
    <ligand>
        <name>ATP</name>
        <dbReference type="ChEBI" id="CHEBI:30616"/>
    </ligand>
</feature>
<dbReference type="PANTHER" id="PTHR45974">
    <property type="entry name" value="RECEPTOR-LIKE PROTEIN 55"/>
    <property type="match status" value="1"/>
</dbReference>
<dbReference type="Proteomes" id="UP000323000">
    <property type="component" value="Chromosome 9"/>
</dbReference>
<feature type="transmembrane region" description="Helical" evidence="17">
    <location>
        <begin position="663"/>
        <end position="688"/>
    </location>
</feature>
<feature type="region of interest" description="Disordered" evidence="16">
    <location>
        <begin position="697"/>
        <end position="720"/>
    </location>
</feature>
<dbReference type="InterPro" id="IPR032675">
    <property type="entry name" value="LRR_dom_sf"/>
</dbReference>
<keyword evidence="13 17" id="KW-0472">Membrane</keyword>
<keyword evidence="8" id="KW-0677">Repeat</keyword>
<evidence type="ECO:0000256" key="14">
    <source>
        <dbReference type="ARBA" id="ARBA00023180"/>
    </source>
</evidence>
<dbReference type="OrthoDB" id="2015206at2759"/>
<dbReference type="CDD" id="cd14066">
    <property type="entry name" value="STKc_IRAK"/>
    <property type="match status" value="2"/>
</dbReference>
<protein>
    <recommendedName>
        <fullName evidence="2">non-specific serine/threonine protein kinase</fullName>
        <ecNumber evidence="2">2.7.11.1</ecNumber>
    </recommendedName>
</protein>
<evidence type="ECO:0000256" key="17">
    <source>
        <dbReference type="SAM" id="Phobius"/>
    </source>
</evidence>
<keyword evidence="4" id="KW-0433">Leucine-rich repeat</keyword>
<evidence type="ECO:0000259" key="18">
    <source>
        <dbReference type="PROSITE" id="PS50011"/>
    </source>
</evidence>
<evidence type="ECO:0000256" key="4">
    <source>
        <dbReference type="ARBA" id="ARBA00022614"/>
    </source>
</evidence>
<dbReference type="GO" id="GO:0005524">
    <property type="term" value="F:ATP binding"/>
    <property type="evidence" value="ECO:0007669"/>
    <property type="project" value="UniProtKB-UniRule"/>
</dbReference>
<dbReference type="SUPFAM" id="SSF56112">
    <property type="entry name" value="Protein kinase-like (PK-like)"/>
    <property type="match status" value="2"/>
</dbReference>
<evidence type="ECO:0000256" key="2">
    <source>
        <dbReference type="ARBA" id="ARBA00012513"/>
    </source>
</evidence>
<dbReference type="SMART" id="SM00369">
    <property type="entry name" value="LRR_TYP"/>
    <property type="match status" value="9"/>
</dbReference>
<dbReference type="GO" id="GO:0016020">
    <property type="term" value="C:membrane"/>
    <property type="evidence" value="ECO:0007669"/>
    <property type="project" value="UniProtKB-SubCell"/>
</dbReference>
<evidence type="ECO:0000313" key="19">
    <source>
        <dbReference type="EMBL" id="TXG53538.1"/>
    </source>
</evidence>
<gene>
    <name evidence="19" type="ORF">EZV62_018794</name>
</gene>
<feature type="compositionally biased region" description="Polar residues" evidence="16">
    <location>
        <begin position="699"/>
        <end position="716"/>
    </location>
</feature>
<dbReference type="PROSITE" id="PS00108">
    <property type="entry name" value="PROTEIN_KINASE_ST"/>
    <property type="match status" value="2"/>
</dbReference>
<keyword evidence="3" id="KW-0723">Serine/threonine-protein kinase</keyword>
<evidence type="ECO:0000256" key="3">
    <source>
        <dbReference type="ARBA" id="ARBA00022527"/>
    </source>
</evidence>
<feature type="transmembrane region" description="Helical" evidence="17">
    <location>
        <begin position="1535"/>
        <end position="1560"/>
    </location>
</feature>
<dbReference type="FunFam" id="3.30.200.20:FF:000162">
    <property type="entry name" value="Adenine nucleotide alpha hydrolase-like domain kinase"/>
    <property type="match status" value="2"/>
</dbReference>
<feature type="compositionally biased region" description="Polar residues" evidence="16">
    <location>
        <begin position="1571"/>
        <end position="1592"/>
    </location>
</feature>
<dbReference type="EC" id="2.7.11.1" evidence="2"/>
<evidence type="ECO:0000256" key="1">
    <source>
        <dbReference type="ARBA" id="ARBA00004167"/>
    </source>
</evidence>
<dbReference type="InterPro" id="IPR003591">
    <property type="entry name" value="Leu-rich_rpt_typical-subtyp"/>
</dbReference>
<evidence type="ECO:0000256" key="5">
    <source>
        <dbReference type="ARBA" id="ARBA00022679"/>
    </source>
</evidence>
<dbReference type="Gene3D" id="3.80.10.10">
    <property type="entry name" value="Ribonuclease Inhibitor"/>
    <property type="match status" value="5"/>
</dbReference>
<evidence type="ECO:0000256" key="11">
    <source>
        <dbReference type="ARBA" id="ARBA00022840"/>
    </source>
</evidence>
<dbReference type="Pfam" id="PF07714">
    <property type="entry name" value="PK_Tyr_Ser-Thr"/>
    <property type="match status" value="2"/>
</dbReference>
<evidence type="ECO:0000256" key="13">
    <source>
        <dbReference type="ARBA" id="ARBA00023136"/>
    </source>
</evidence>